<evidence type="ECO:0000256" key="2">
    <source>
        <dbReference type="ARBA" id="ARBA00023043"/>
    </source>
</evidence>
<accession>A0ABV8XML6</accession>
<evidence type="ECO:0000256" key="3">
    <source>
        <dbReference type="PROSITE-ProRule" id="PRU00023"/>
    </source>
</evidence>
<keyword evidence="1" id="KW-0677">Repeat</keyword>
<dbReference type="Proteomes" id="UP001595998">
    <property type="component" value="Unassembled WGS sequence"/>
</dbReference>
<protein>
    <submittedName>
        <fullName evidence="4">Ankyrin repeat domain-containing protein</fullName>
    </submittedName>
</protein>
<feature type="repeat" description="ANK" evidence="3">
    <location>
        <begin position="140"/>
        <end position="172"/>
    </location>
</feature>
<comment type="caution">
    <text evidence="4">The sequence shown here is derived from an EMBL/GenBank/DDBJ whole genome shotgun (WGS) entry which is preliminary data.</text>
</comment>
<dbReference type="EMBL" id="JBHSEH010000005">
    <property type="protein sequence ID" value="MFC4426056.1"/>
    <property type="molecule type" value="Genomic_DNA"/>
</dbReference>
<feature type="repeat" description="ANK" evidence="3">
    <location>
        <begin position="105"/>
        <end position="137"/>
    </location>
</feature>
<proteinExistence type="predicted"/>
<keyword evidence="5" id="KW-1185">Reference proteome</keyword>
<dbReference type="InterPro" id="IPR036770">
    <property type="entry name" value="Ankyrin_rpt-contain_sf"/>
</dbReference>
<name>A0ABV8XML6_9DEIO</name>
<dbReference type="Pfam" id="PF00023">
    <property type="entry name" value="Ank"/>
    <property type="match status" value="1"/>
</dbReference>
<keyword evidence="2 3" id="KW-0040">ANK repeat</keyword>
<organism evidence="4 5">
    <name type="scientific">Deinococcus navajonensis</name>
    <dbReference type="NCBI Taxonomy" id="309884"/>
    <lineage>
        <taxon>Bacteria</taxon>
        <taxon>Thermotogati</taxon>
        <taxon>Deinococcota</taxon>
        <taxon>Deinococci</taxon>
        <taxon>Deinococcales</taxon>
        <taxon>Deinococcaceae</taxon>
        <taxon>Deinococcus</taxon>
    </lineage>
</organism>
<dbReference type="PROSITE" id="PS50088">
    <property type="entry name" value="ANK_REPEAT"/>
    <property type="match status" value="4"/>
</dbReference>
<dbReference type="Pfam" id="PF12796">
    <property type="entry name" value="Ank_2"/>
    <property type="match status" value="1"/>
</dbReference>
<dbReference type="RefSeq" id="WP_380038057.1">
    <property type="nucleotide sequence ID" value="NZ_JBHSEH010000005.1"/>
</dbReference>
<sequence>MTDAPTPPAQSSDAVNDLFSAIHANNLAGVQLLITAEPELLQARSPSGLSPVLFAAYYRRPEILQALIGAGAPLNIFEAAAAGETEQVRMLLGTQPELVHAFSPDGFSPLGLAAFFGHDEVAELLLSHGADVNAVSRNAMAVQPLHSAAAGDHARLAQALVRAGAQVNAAQHGGFTPLMSAAQNGNTALVGFFLSVGADPSARTAEGQDALALAQESGHEAVAAQLRTAAAERQETRNASDL</sequence>
<dbReference type="PROSITE" id="PS50297">
    <property type="entry name" value="ANK_REP_REGION"/>
    <property type="match status" value="3"/>
</dbReference>
<dbReference type="PANTHER" id="PTHR46680">
    <property type="entry name" value="NF-KAPPA-B INHIBITOR ALPHA"/>
    <property type="match status" value="1"/>
</dbReference>
<gene>
    <name evidence="4" type="ORF">ACFOZ9_07495</name>
</gene>
<feature type="repeat" description="ANK" evidence="3">
    <location>
        <begin position="173"/>
        <end position="205"/>
    </location>
</feature>
<dbReference type="PANTHER" id="PTHR46680:SF3">
    <property type="entry name" value="NF-KAPPA-B INHIBITOR CACTUS"/>
    <property type="match status" value="1"/>
</dbReference>
<dbReference type="SMART" id="SM00248">
    <property type="entry name" value="ANK"/>
    <property type="match status" value="5"/>
</dbReference>
<evidence type="ECO:0000313" key="4">
    <source>
        <dbReference type="EMBL" id="MFC4426056.1"/>
    </source>
</evidence>
<dbReference type="InterPro" id="IPR051070">
    <property type="entry name" value="NF-kappa-B_inhibitor"/>
</dbReference>
<evidence type="ECO:0000313" key="5">
    <source>
        <dbReference type="Proteomes" id="UP001595998"/>
    </source>
</evidence>
<evidence type="ECO:0000256" key="1">
    <source>
        <dbReference type="ARBA" id="ARBA00022737"/>
    </source>
</evidence>
<feature type="repeat" description="ANK" evidence="3">
    <location>
        <begin position="47"/>
        <end position="79"/>
    </location>
</feature>
<dbReference type="InterPro" id="IPR002110">
    <property type="entry name" value="Ankyrin_rpt"/>
</dbReference>
<dbReference type="SUPFAM" id="SSF48403">
    <property type="entry name" value="Ankyrin repeat"/>
    <property type="match status" value="1"/>
</dbReference>
<dbReference type="Gene3D" id="1.25.40.20">
    <property type="entry name" value="Ankyrin repeat-containing domain"/>
    <property type="match status" value="2"/>
</dbReference>
<reference evidence="5" key="1">
    <citation type="journal article" date="2019" name="Int. J. Syst. Evol. Microbiol.">
        <title>The Global Catalogue of Microorganisms (GCM) 10K type strain sequencing project: providing services to taxonomists for standard genome sequencing and annotation.</title>
        <authorList>
            <consortium name="The Broad Institute Genomics Platform"/>
            <consortium name="The Broad Institute Genome Sequencing Center for Infectious Disease"/>
            <person name="Wu L."/>
            <person name="Ma J."/>
        </authorList>
    </citation>
    <scope>NUCLEOTIDE SEQUENCE [LARGE SCALE GENOMIC DNA]</scope>
    <source>
        <strain evidence="5">CCUG 56029</strain>
    </source>
</reference>